<gene>
    <name evidence="2" type="ORF">nbrc107696_14150</name>
</gene>
<protein>
    <recommendedName>
        <fullName evidence="1">DUF1023 domain-containing protein</fullName>
    </recommendedName>
</protein>
<dbReference type="InterPro" id="IPR029058">
    <property type="entry name" value="AB_hydrolase_fold"/>
</dbReference>
<evidence type="ECO:0000259" key="1">
    <source>
        <dbReference type="Pfam" id="PF06259"/>
    </source>
</evidence>
<comment type="caution">
    <text evidence="2">The sequence shown here is derived from an EMBL/GenBank/DDBJ whole genome shotgun (WGS) entry which is preliminary data.</text>
</comment>
<evidence type="ECO:0000313" key="3">
    <source>
        <dbReference type="Proteomes" id="UP000444960"/>
    </source>
</evidence>
<proteinExistence type="predicted"/>
<dbReference type="Pfam" id="PF06259">
    <property type="entry name" value="Abhydrolase_8"/>
    <property type="match status" value="1"/>
</dbReference>
<dbReference type="SUPFAM" id="SSF53474">
    <property type="entry name" value="alpha/beta-Hydrolases"/>
    <property type="match status" value="1"/>
</dbReference>
<name>A0A7I9V6C2_9ACTN</name>
<evidence type="ECO:0000313" key="2">
    <source>
        <dbReference type="EMBL" id="GEE00969.1"/>
    </source>
</evidence>
<organism evidence="2 3">
    <name type="scientific">Gordonia spumicola</name>
    <dbReference type="NCBI Taxonomy" id="589161"/>
    <lineage>
        <taxon>Bacteria</taxon>
        <taxon>Bacillati</taxon>
        <taxon>Actinomycetota</taxon>
        <taxon>Actinomycetes</taxon>
        <taxon>Mycobacteriales</taxon>
        <taxon>Gordoniaceae</taxon>
        <taxon>Gordonia</taxon>
    </lineage>
</organism>
<dbReference type="Proteomes" id="UP000444960">
    <property type="component" value="Unassembled WGS sequence"/>
</dbReference>
<keyword evidence="3" id="KW-1185">Reference proteome</keyword>
<dbReference type="InterPro" id="IPR010427">
    <property type="entry name" value="DUF1023"/>
</dbReference>
<reference evidence="3" key="1">
    <citation type="submission" date="2019-06" db="EMBL/GenBank/DDBJ databases">
        <title>Gordonia isolated from sludge of a wastewater treatment plant.</title>
        <authorList>
            <person name="Tamura T."/>
            <person name="Aoyama K."/>
            <person name="Kang Y."/>
            <person name="Saito S."/>
            <person name="Akiyama N."/>
            <person name="Yazawa K."/>
            <person name="Gonoi T."/>
            <person name="Mikami Y."/>
        </authorList>
    </citation>
    <scope>NUCLEOTIDE SEQUENCE [LARGE SCALE GENOMIC DNA]</scope>
    <source>
        <strain evidence="3">NBRC 107696</strain>
    </source>
</reference>
<dbReference type="EMBL" id="BJOV01000003">
    <property type="protein sequence ID" value="GEE00969.1"/>
    <property type="molecule type" value="Genomic_DNA"/>
</dbReference>
<accession>A0A7I9V6C2</accession>
<dbReference type="AlphaFoldDB" id="A0A7I9V6C2"/>
<feature type="domain" description="DUF1023" evidence="1">
    <location>
        <begin position="273"/>
        <end position="441"/>
    </location>
</feature>
<dbReference type="OrthoDB" id="5170249at2"/>
<sequence length="555" mass="58211">MSLTVDEVIGWDLTGLPAAAASLTVLADQLLDAGRAAVNSASSDPEWRGVTKDAALTRITAVRTSLGRTSHTVDDAATAVKTAFTQLSDMQGWLRGTVVGLRAEGYVVAGDGTVTHSDADHRARALDATEQVQTVFDRAVALDGTRAASLTGRAAQLTGTDKSTVVLPDGAALSPTDAVAALARMSEAERRTAWESFSDSERDEMLKSRPAVIGNMNGVPFQTRIVANEMTLRAALRAAETRRWIDGEDDAKRLRSMLADGRKFISLDLPNGRFAELIGEITPATTNVGVFVPGTGTAIDDVDSLRTKAQSLNKQSGAPIIVWADAVFPQMIVGDPRKVSLDRMAASNELAVADAPRLVAFGRELDAEIATTAPGAKTTVIGHSYGGSIVGSAEQLGLRADRVVYASSAGTGAFDHTPWSNPQDDVKRYSLTPPGDPIQYVQDAGRAVHGGDPDTMPGVTRIDSGYLSADEDGTRRLLQGLDSHGAYLDDPGSDAFHALSDVIAGREPAPYVHRTDDVAPGTEIPLRGVGAVGEIAEDVADGVKGIVGGLLRLAG</sequence>
<dbReference type="RefSeq" id="WP_161894830.1">
    <property type="nucleotide sequence ID" value="NZ_BJOV01000003.1"/>
</dbReference>